<protein>
    <submittedName>
        <fullName evidence="3">DUF2786 domain-containing protein</fullName>
    </submittedName>
</protein>
<proteinExistence type="predicted"/>
<dbReference type="AlphaFoldDB" id="A0A7S8MVT3"/>
<name>A0A7S8MVT3_9MICO</name>
<dbReference type="Proteomes" id="UP000594480">
    <property type="component" value="Chromosome"/>
</dbReference>
<dbReference type="KEGG" id="msf:IT882_13220"/>
<evidence type="ECO:0000313" key="4">
    <source>
        <dbReference type="Proteomes" id="UP000594480"/>
    </source>
</evidence>
<feature type="compositionally biased region" description="Basic and acidic residues" evidence="1">
    <location>
        <begin position="204"/>
        <end position="226"/>
    </location>
</feature>
<dbReference type="EMBL" id="CP064760">
    <property type="protein sequence ID" value="QPE04152.1"/>
    <property type="molecule type" value="Genomic_DNA"/>
</dbReference>
<dbReference type="InterPro" id="IPR024498">
    <property type="entry name" value="DUF2786"/>
</dbReference>
<dbReference type="Pfam" id="PF10979">
    <property type="entry name" value="DUF2786"/>
    <property type="match status" value="1"/>
</dbReference>
<feature type="region of interest" description="Disordered" evidence="1">
    <location>
        <begin position="197"/>
        <end position="242"/>
    </location>
</feature>
<reference evidence="3 4" key="1">
    <citation type="submission" date="2020-11" db="EMBL/GenBank/DDBJ databases">
        <title>Amino acid is mineralized and recycled by bacteria in oceanic microbiome.</title>
        <authorList>
            <person name="Zheng L.Y."/>
        </authorList>
    </citation>
    <scope>NUCLEOTIDE SEQUENCE [LARGE SCALE GENOMIC DNA]</scope>
    <source>
        <strain evidence="3 4">A32-1</strain>
    </source>
</reference>
<organism evidence="3 4">
    <name type="scientific">Microbacterium schleiferi</name>
    <dbReference type="NCBI Taxonomy" id="69362"/>
    <lineage>
        <taxon>Bacteria</taxon>
        <taxon>Bacillati</taxon>
        <taxon>Actinomycetota</taxon>
        <taxon>Actinomycetes</taxon>
        <taxon>Micrococcales</taxon>
        <taxon>Microbacteriaceae</taxon>
        <taxon>Microbacterium</taxon>
    </lineage>
</organism>
<gene>
    <name evidence="3" type="ORF">IT882_13220</name>
</gene>
<dbReference type="RefSeq" id="WP_195692243.1">
    <property type="nucleotide sequence ID" value="NZ_CP064760.1"/>
</dbReference>
<feature type="compositionally biased region" description="Polar residues" evidence="1">
    <location>
        <begin position="233"/>
        <end position="242"/>
    </location>
</feature>
<evidence type="ECO:0000256" key="1">
    <source>
        <dbReference type="SAM" id="MobiDB-lite"/>
    </source>
</evidence>
<keyword evidence="4" id="KW-1185">Reference proteome</keyword>
<evidence type="ECO:0000259" key="2">
    <source>
        <dbReference type="Pfam" id="PF10979"/>
    </source>
</evidence>
<feature type="domain" description="DUF2786" evidence="2">
    <location>
        <begin position="6"/>
        <end position="42"/>
    </location>
</feature>
<sequence>MNDRKLETIARLLAKAESTSTEEAKALTEHAQRLMVKYGIEQAHVDERMRARGEAGERIIESSVTFRGTYARALFEMGAAVVWAHGSLRPLQALNEGRATLFIVGYESDVRSVETLVRSLEIQAMVALAVWWKSDGRSIYNRATDWEKRQARRSMIEGFGVGAAAVIREAREEAVSAAGSGTELVLSSRRSRVDAAVDAQDVPQARERGRKRDDRALVDGYRRGREAQLGGRSLTQGRGLTG</sequence>
<accession>A0A7S8MVT3</accession>
<evidence type="ECO:0000313" key="3">
    <source>
        <dbReference type="EMBL" id="QPE04152.1"/>
    </source>
</evidence>